<protein>
    <submittedName>
        <fullName evidence="1">Uncharacterized protein</fullName>
    </submittedName>
</protein>
<sequence>MASIKINVETHVGPTFISELEGCYSFTVENHGTVPAEVAFNKQSPVYVPLPPGTARSFDCLGNTPYEGTIVGRFAQEGGTRRVNVTKSVLNCQQK</sequence>
<organism evidence="1 2">
    <name type="scientific">Hymenobacter metallilatus</name>
    <dbReference type="NCBI Taxonomy" id="2493666"/>
    <lineage>
        <taxon>Bacteria</taxon>
        <taxon>Pseudomonadati</taxon>
        <taxon>Bacteroidota</taxon>
        <taxon>Cytophagia</taxon>
        <taxon>Cytophagales</taxon>
        <taxon>Hymenobacteraceae</taxon>
        <taxon>Hymenobacter</taxon>
    </lineage>
</organism>
<dbReference type="RefSeq" id="WP_125433549.1">
    <property type="nucleotide sequence ID" value="NZ_RWIS01000018.1"/>
</dbReference>
<accession>A0A428IYY4</accession>
<name>A0A428IYY4_9BACT</name>
<comment type="caution">
    <text evidence="1">The sequence shown here is derived from an EMBL/GenBank/DDBJ whole genome shotgun (WGS) entry which is preliminary data.</text>
</comment>
<keyword evidence="2" id="KW-1185">Reference proteome</keyword>
<proteinExistence type="predicted"/>
<dbReference type="AlphaFoldDB" id="A0A428IYY4"/>
<evidence type="ECO:0000313" key="1">
    <source>
        <dbReference type="EMBL" id="RSK24193.1"/>
    </source>
</evidence>
<evidence type="ECO:0000313" key="2">
    <source>
        <dbReference type="Proteomes" id="UP000280066"/>
    </source>
</evidence>
<dbReference type="Proteomes" id="UP000280066">
    <property type="component" value="Unassembled WGS sequence"/>
</dbReference>
<gene>
    <name evidence="1" type="ORF">EI290_20650</name>
</gene>
<dbReference type="OrthoDB" id="9924044at2"/>
<reference evidence="1 2" key="1">
    <citation type="submission" date="2018-12" db="EMBL/GenBank/DDBJ databases">
        <authorList>
            <person name="Feng G."/>
            <person name="Zhu H."/>
        </authorList>
    </citation>
    <scope>NUCLEOTIDE SEQUENCE [LARGE SCALE GENOMIC DNA]</scope>
    <source>
        <strain evidence="1 2">9PBR-2</strain>
    </source>
</reference>
<dbReference type="EMBL" id="RWIS01000018">
    <property type="protein sequence ID" value="RSK24193.1"/>
    <property type="molecule type" value="Genomic_DNA"/>
</dbReference>